<dbReference type="Proteomes" id="UP000502677">
    <property type="component" value="Chromosome"/>
</dbReference>
<dbReference type="EMBL" id="CP049863">
    <property type="protein sequence ID" value="QIK63844.1"/>
    <property type="molecule type" value="Genomic_DNA"/>
</dbReference>
<accession>A0A6G7XGW2</accession>
<keyword evidence="1" id="KW-0175">Coiled coil</keyword>
<keyword evidence="4" id="KW-1185">Reference proteome</keyword>
<dbReference type="KEGG" id="lvi:G7068_12060"/>
<evidence type="ECO:0000313" key="3">
    <source>
        <dbReference type="EMBL" id="QIK63844.1"/>
    </source>
</evidence>
<protein>
    <recommendedName>
        <fullName evidence="5">Scaffolding protein</fullName>
    </recommendedName>
</protein>
<name>A0A6G7XGW2_9MICO</name>
<proteinExistence type="predicted"/>
<evidence type="ECO:0000256" key="1">
    <source>
        <dbReference type="SAM" id="Coils"/>
    </source>
</evidence>
<evidence type="ECO:0000256" key="2">
    <source>
        <dbReference type="SAM" id="MobiDB-lite"/>
    </source>
</evidence>
<feature type="region of interest" description="Disordered" evidence="2">
    <location>
        <begin position="185"/>
        <end position="213"/>
    </location>
</feature>
<reference evidence="3 4" key="1">
    <citation type="submission" date="2020-03" db="EMBL/GenBank/DDBJ databases">
        <title>Leucobacter sp. nov., isolated from beetles.</title>
        <authorList>
            <person name="Hyun D.-W."/>
            <person name="Bae J.-W."/>
        </authorList>
    </citation>
    <scope>NUCLEOTIDE SEQUENCE [LARGE SCALE GENOMIC DNA]</scope>
    <source>
        <strain evidence="3 4">HDW9C</strain>
    </source>
</reference>
<gene>
    <name evidence="3" type="ORF">G7068_12060</name>
</gene>
<sequence length="213" mass="21196">MNTPTFRQGEPATVGWSIGRAPLALRGIRFADGENGAAPAAPAGGEAASSAASPADVAAMLATLGKATPPAAAPAPQAPAAPQQIQGFTPEQVQKLMTENQTALKAAEDAQAARAAAEKALGEATAQVASFQRDSAVRTAAGDIANAALLLDSASFQAAIKDVDLADSAALNAAVTTFVDANPAYAAGPTLPGTSGEPHQGEPTTRLKRSTVS</sequence>
<dbReference type="RefSeq" id="WP_166292186.1">
    <property type="nucleotide sequence ID" value="NZ_CP049863.1"/>
</dbReference>
<organism evidence="3 4">
    <name type="scientific">Leucobacter viscericola</name>
    <dbReference type="NCBI Taxonomy" id="2714935"/>
    <lineage>
        <taxon>Bacteria</taxon>
        <taxon>Bacillati</taxon>
        <taxon>Actinomycetota</taxon>
        <taxon>Actinomycetes</taxon>
        <taxon>Micrococcales</taxon>
        <taxon>Microbacteriaceae</taxon>
        <taxon>Leucobacter</taxon>
    </lineage>
</organism>
<feature type="coiled-coil region" evidence="1">
    <location>
        <begin position="93"/>
        <end position="134"/>
    </location>
</feature>
<evidence type="ECO:0008006" key="5">
    <source>
        <dbReference type="Google" id="ProtNLM"/>
    </source>
</evidence>
<dbReference type="AlphaFoldDB" id="A0A6G7XGW2"/>
<evidence type="ECO:0000313" key="4">
    <source>
        <dbReference type="Proteomes" id="UP000502677"/>
    </source>
</evidence>